<dbReference type="SMART" id="SM00287">
    <property type="entry name" value="SH3b"/>
    <property type="match status" value="4"/>
</dbReference>
<dbReference type="AlphaFoldDB" id="A0A0R3JVS9"/>
<dbReference type="SMART" id="SM00636">
    <property type="entry name" value="Glyco_18"/>
    <property type="match status" value="1"/>
</dbReference>
<dbReference type="PROSITE" id="PS51910">
    <property type="entry name" value="GH18_2"/>
    <property type="match status" value="1"/>
</dbReference>
<dbReference type="InterPro" id="IPR017853">
    <property type="entry name" value="GH"/>
</dbReference>
<dbReference type="SUPFAM" id="SSF51445">
    <property type="entry name" value="(Trans)glycosidases"/>
    <property type="match status" value="1"/>
</dbReference>
<gene>
    <name evidence="2" type="primary">ydhD_1</name>
    <name evidence="2" type="ORF">ABG79_00456</name>
</gene>
<evidence type="ECO:0000313" key="3">
    <source>
        <dbReference type="Proteomes" id="UP000052015"/>
    </source>
</evidence>
<name>A0A0R3JVS9_CALMK</name>
<dbReference type="PANTHER" id="PTHR46066">
    <property type="entry name" value="CHITINASE DOMAIN-CONTAINING PROTEIN 1 FAMILY MEMBER"/>
    <property type="match status" value="1"/>
</dbReference>
<dbReference type="GO" id="GO:0016798">
    <property type="term" value="F:hydrolase activity, acting on glycosyl bonds"/>
    <property type="evidence" value="ECO:0007669"/>
    <property type="project" value="UniProtKB-KW"/>
</dbReference>
<dbReference type="GO" id="GO:0005975">
    <property type="term" value="P:carbohydrate metabolic process"/>
    <property type="evidence" value="ECO:0007669"/>
    <property type="project" value="InterPro"/>
</dbReference>
<dbReference type="Pfam" id="PF08239">
    <property type="entry name" value="SH3_3"/>
    <property type="match status" value="3"/>
</dbReference>
<accession>A0A0R3JVS9</accession>
<dbReference type="Gene3D" id="2.30.30.40">
    <property type="entry name" value="SH3 Domains"/>
    <property type="match status" value="4"/>
</dbReference>
<dbReference type="RefSeq" id="WP_057976700.1">
    <property type="nucleotide sequence ID" value="NZ_LKHP01000002.1"/>
</dbReference>
<comment type="caution">
    <text evidence="2">The sequence shown here is derived from an EMBL/GenBank/DDBJ whole genome shotgun (WGS) entry which is preliminary data.</text>
</comment>
<dbReference type="STRING" id="908809.ABG79_00456"/>
<dbReference type="InterPro" id="IPR003646">
    <property type="entry name" value="SH3-like_bac-type"/>
</dbReference>
<proteinExistence type="predicted"/>
<dbReference type="InterPro" id="IPR011583">
    <property type="entry name" value="Chitinase_II/V-like_cat"/>
</dbReference>
<reference evidence="2 3" key="1">
    <citation type="submission" date="2015-09" db="EMBL/GenBank/DDBJ databases">
        <title>Draft genome sequence of a Caloramator mitchellensis, a moderate thermophile from the Great Artesian Basin of Australia.</title>
        <authorList>
            <person name="Patel B.K."/>
        </authorList>
    </citation>
    <scope>NUCLEOTIDE SEQUENCE [LARGE SCALE GENOMIC DNA]</scope>
    <source>
        <strain evidence="2 3">VF08</strain>
    </source>
</reference>
<dbReference type="PANTHER" id="PTHR46066:SF2">
    <property type="entry name" value="CHITINASE DOMAIN-CONTAINING PROTEIN 1"/>
    <property type="match status" value="1"/>
</dbReference>
<dbReference type="OrthoDB" id="9775889at2"/>
<keyword evidence="3" id="KW-1185">Reference proteome</keyword>
<dbReference type="Pfam" id="PF00704">
    <property type="entry name" value="Glyco_hydro_18"/>
    <property type="match status" value="1"/>
</dbReference>
<organism evidence="2 3">
    <name type="scientific">Caloramator mitchellensis</name>
    <dbReference type="NCBI Taxonomy" id="908809"/>
    <lineage>
        <taxon>Bacteria</taxon>
        <taxon>Bacillati</taxon>
        <taxon>Bacillota</taxon>
        <taxon>Clostridia</taxon>
        <taxon>Eubacteriales</taxon>
        <taxon>Clostridiaceae</taxon>
        <taxon>Caloramator</taxon>
    </lineage>
</organism>
<dbReference type="Gene3D" id="3.20.20.80">
    <property type="entry name" value="Glycosidases"/>
    <property type="match status" value="2"/>
</dbReference>
<dbReference type="EC" id="3.2.-.-" evidence="2"/>
<protein>
    <submittedName>
        <fullName evidence="2">Putative sporulation-specific glycosylase YdhD</fullName>
        <ecNumber evidence="2">3.2.-.-</ecNumber>
    </submittedName>
</protein>
<sequence>MKKISSKISFSLVIFLIVTQVLYIDVKSATTSFKQYKVQIIANYLNIRSSASTSAKIVGKYTKGTVVTVIGKSGSFLKTSKGYIYNSPNYLKTVSTNSGASFKQYKVQVIANYIYIRSSASTSAKIVGKYTKGTVVTVTGKSGSFLKTSKGYIYNSSSYIKNYIQSTSTFTSYKAVVTASTLNIRQAPSTTAAIVGKYYKGNIIAIIGKSGTFLKTNKGYVSSQYVAKYTPSREENPLVGRFIRLKEDVTMFKTLDGTLDDRLLLANESFKILGIEGDFYKIIKGSSIGYVHKDKVDLLDNIPNDKFTLAWQYIYDKSRNSRTYDEDTDYINIKSSQTGLDVVSPTWFDMTGDYRNVSSIDVIDNADPEYIKRAHNNGYEVWPRFVEFDADRAYAMFTNATVRKKVISKVVSLARSYNVDGINIDFEALGTISANKDLFTAFVRDLSAELKKYNMVVSVDVVRISTSQTWSKWYDRQALINYVDYMILMAYDEHVASSTTAGSVGSYPWVKDSIEELIEIGIPKEKLVLGVPFYLRLYKLKVVNNPYDSVVFTKANYYVYSSNSTSSTKLQPANIGDSYKLLGESSNWYKVEFNGGIGYIPMTVSIKVPANTIKEFVVSSSAISTNTAMNYMQQYGGRMFFDSKAQQNVVTYNADGYKYIVWLEDNTSMGWRMDLANQFDLPGIGAWSLGWEDRSIWDVIKEKIK</sequence>
<keyword evidence="2" id="KW-0378">Hydrolase</keyword>
<evidence type="ECO:0000259" key="1">
    <source>
        <dbReference type="PROSITE" id="PS51910"/>
    </source>
</evidence>
<dbReference type="PATRIC" id="fig|908809.3.peg.461"/>
<dbReference type="EMBL" id="LKHP01000002">
    <property type="protein sequence ID" value="KRQ87655.1"/>
    <property type="molecule type" value="Genomic_DNA"/>
</dbReference>
<keyword evidence="2" id="KW-0326">Glycosidase</keyword>
<dbReference type="GO" id="GO:0008061">
    <property type="term" value="F:chitin binding"/>
    <property type="evidence" value="ECO:0007669"/>
    <property type="project" value="InterPro"/>
</dbReference>
<dbReference type="InterPro" id="IPR001223">
    <property type="entry name" value="Glyco_hydro18_cat"/>
</dbReference>
<dbReference type="Proteomes" id="UP000052015">
    <property type="component" value="Unassembled WGS sequence"/>
</dbReference>
<feature type="domain" description="GH18" evidence="1">
    <location>
        <begin position="310"/>
        <end position="705"/>
    </location>
</feature>
<evidence type="ECO:0000313" key="2">
    <source>
        <dbReference type="EMBL" id="KRQ87655.1"/>
    </source>
</evidence>